<name>A0ACC1AD14_9ROSI</name>
<accession>A0ACC1AD14</accession>
<protein>
    <submittedName>
        <fullName evidence="1">Uncharacterized protein</fullName>
    </submittedName>
</protein>
<proteinExistence type="predicted"/>
<gene>
    <name evidence="1" type="ORF">Patl1_09207</name>
</gene>
<reference evidence="2" key="1">
    <citation type="journal article" date="2023" name="G3 (Bethesda)">
        <title>Genome assembly and association tests identify interacting loci associated with vigor, precocity, and sex in interspecific pistachio rootstocks.</title>
        <authorList>
            <person name="Palmer W."/>
            <person name="Jacygrad E."/>
            <person name="Sagayaradj S."/>
            <person name="Cavanaugh K."/>
            <person name="Han R."/>
            <person name="Bertier L."/>
            <person name="Beede B."/>
            <person name="Kafkas S."/>
            <person name="Golino D."/>
            <person name="Preece J."/>
            <person name="Michelmore R."/>
        </authorList>
    </citation>
    <scope>NUCLEOTIDE SEQUENCE [LARGE SCALE GENOMIC DNA]</scope>
</reference>
<keyword evidence="2" id="KW-1185">Reference proteome</keyword>
<evidence type="ECO:0000313" key="1">
    <source>
        <dbReference type="EMBL" id="KAJ0085414.1"/>
    </source>
</evidence>
<dbReference type="EMBL" id="CM047906">
    <property type="protein sequence ID" value="KAJ0085414.1"/>
    <property type="molecule type" value="Genomic_DNA"/>
</dbReference>
<evidence type="ECO:0000313" key="2">
    <source>
        <dbReference type="Proteomes" id="UP001164250"/>
    </source>
</evidence>
<organism evidence="1 2">
    <name type="scientific">Pistacia atlantica</name>
    <dbReference type="NCBI Taxonomy" id="434234"/>
    <lineage>
        <taxon>Eukaryota</taxon>
        <taxon>Viridiplantae</taxon>
        <taxon>Streptophyta</taxon>
        <taxon>Embryophyta</taxon>
        <taxon>Tracheophyta</taxon>
        <taxon>Spermatophyta</taxon>
        <taxon>Magnoliopsida</taxon>
        <taxon>eudicotyledons</taxon>
        <taxon>Gunneridae</taxon>
        <taxon>Pentapetalae</taxon>
        <taxon>rosids</taxon>
        <taxon>malvids</taxon>
        <taxon>Sapindales</taxon>
        <taxon>Anacardiaceae</taxon>
        <taxon>Pistacia</taxon>
    </lineage>
</organism>
<comment type="caution">
    <text evidence="1">The sequence shown here is derived from an EMBL/GenBank/DDBJ whole genome shotgun (WGS) entry which is preliminary data.</text>
</comment>
<sequence>MVFGLVLSLNVRVIWRCLFGGGALGFRGILMVVDEWKGGGDFGGFRS</sequence>
<dbReference type="Proteomes" id="UP001164250">
    <property type="component" value="Chromosome 10"/>
</dbReference>